<feature type="coiled-coil region" evidence="1">
    <location>
        <begin position="94"/>
        <end position="128"/>
    </location>
</feature>
<evidence type="ECO:0000313" key="2">
    <source>
        <dbReference type="EMBL" id="KAK7051056.1"/>
    </source>
</evidence>
<dbReference type="SUPFAM" id="SSF46774">
    <property type="entry name" value="ARID-like"/>
    <property type="match status" value="1"/>
</dbReference>
<comment type="caution">
    <text evidence="2">The sequence shown here is derived from an EMBL/GenBank/DDBJ whole genome shotgun (WGS) entry which is preliminary data.</text>
</comment>
<reference evidence="2 3" key="1">
    <citation type="submission" date="2024-01" db="EMBL/GenBank/DDBJ databases">
        <title>A draft genome for a cacao thread blight-causing isolate of Paramarasmius palmivorus.</title>
        <authorList>
            <person name="Baruah I.K."/>
            <person name="Bukari Y."/>
            <person name="Amoako-Attah I."/>
            <person name="Meinhardt L.W."/>
            <person name="Bailey B.A."/>
            <person name="Cohen S.P."/>
        </authorList>
    </citation>
    <scope>NUCLEOTIDE SEQUENCE [LARGE SCALE GENOMIC DNA]</scope>
    <source>
        <strain evidence="2 3">GH-12</strain>
    </source>
</reference>
<proteinExistence type="predicted"/>
<accession>A0AAW0DEP7</accession>
<dbReference type="EMBL" id="JAYKXP010000014">
    <property type="protein sequence ID" value="KAK7051056.1"/>
    <property type="molecule type" value="Genomic_DNA"/>
</dbReference>
<keyword evidence="1" id="KW-0175">Coiled coil</keyword>
<gene>
    <name evidence="2" type="ORF">VNI00_005168</name>
</gene>
<dbReference type="GO" id="GO:0003677">
    <property type="term" value="F:DNA binding"/>
    <property type="evidence" value="ECO:0007669"/>
    <property type="project" value="InterPro"/>
</dbReference>
<sequence length="528" mass="59219">MVQHTEHDLVHGVKLEPEQAEMGFGLGQSREPNVSSTFDNDISQGLASLSLTENQAMLDNLNAPNGSMHIVPQPPIGTSPAGQMDTSLRRTITVSDLQERSKFMSQNIQNIEHQMHNLASARAAMTDQLFTQKMRTLQLEITQRKEGLAKINQLIHKMISSGETSMTLPRPRSPPRGPSWEVNRSMPATSSYAPLPNALAFDHSTPGLPFNPLASPVPPLSKESSKVQQKDLWPIIAGRLGCVQFPGEPPKSGPAAANQLAHVYREYLMEFDRIYMNSFVDQRRKNMMFAQHMAHNPIFTKFTAPQIKTLVECSDKSVHEMRMDNMPEELIRAVEEHRQQLQVLAREQSLFRTMLTMKQGDGIMPMIPPVMAVKPPFCGPPQNPNISRAMAPGPSFIPGNTAPLGPHPTPLQQALLDVHTMRQDYLQRCIPNLQTVDVPAEQRLEYNSLLEQVHSRATAMEQKLSYLHLVGKSEQNTRLVISKVINVQHQRTMIGYSNPRFIMTLDDLRKANQVIQTALDFVSNVFKT</sequence>
<protein>
    <submittedName>
        <fullName evidence="2">Uncharacterized protein</fullName>
    </submittedName>
</protein>
<dbReference type="AlphaFoldDB" id="A0AAW0DEP7"/>
<evidence type="ECO:0000256" key="1">
    <source>
        <dbReference type="SAM" id="Coils"/>
    </source>
</evidence>
<name>A0AAW0DEP7_9AGAR</name>
<dbReference type="InterPro" id="IPR036431">
    <property type="entry name" value="ARID_dom_sf"/>
</dbReference>
<keyword evidence="3" id="KW-1185">Reference proteome</keyword>
<evidence type="ECO:0000313" key="3">
    <source>
        <dbReference type="Proteomes" id="UP001383192"/>
    </source>
</evidence>
<organism evidence="2 3">
    <name type="scientific">Paramarasmius palmivorus</name>
    <dbReference type="NCBI Taxonomy" id="297713"/>
    <lineage>
        <taxon>Eukaryota</taxon>
        <taxon>Fungi</taxon>
        <taxon>Dikarya</taxon>
        <taxon>Basidiomycota</taxon>
        <taxon>Agaricomycotina</taxon>
        <taxon>Agaricomycetes</taxon>
        <taxon>Agaricomycetidae</taxon>
        <taxon>Agaricales</taxon>
        <taxon>Marasmiineae</taxon>
        <taxon>Marasmiaceae</taxon>
        <taxon>Paramarasmius</taxon>
    </lineage>
</organism>
<dbReference type="Gene3D" id="1.10.150.60">
    <property type="entry name" value="ARID DNA-binding domain"/>
    <property type="match status" value="1"/>
</dbReference>
<dbReference type="Proteomes" id="UP001383192">
    <property type="component" value="Unassembled WGS sequence"/>
</dbReference>